<feature type="binding site" evidence="2">
    <location>
        <position position="330"/>
    </location>
    <ligand>
        <name>substrate</name>
    </ligand>
</feature>
<dbReference type="PANTHER" id="PTHR32268:SF11">
    <property type="entry name" value="HOMOSERINE O-ACETYLTRANSFERASE"/>
    <property type="match status" value="1"/>
</dbReference>
<dbReference type="EC" id="2.3.1.31" evidence="2"/>
<evidence type="ECO:0000256" key="1">
    <source>
        <dbReference type="ARBA" id="ARBA00022679"/>
    </source>
</evidence>
<keyword evidence="2" id="KW-0963">Cytoplasm</keyword>
<comment type="function">
    <text evidence="2">Transfers an acetyl group from acetyl-CoA to L-homoserine, forming acetyl-L-homoserine.</text>
</comment>
<dbReference type="SUPFAM" id="SSF53474">
    <property type="entry name" value="alpha/beta-Hydrolases"/>
    <property type="match status" value="1"/>
</dbReference>
<evidence type="ECO:0000259" key="3">
    <source>
        <dbReference type="Pfam" id="PF00561"/>
    </source>
</evidence>
<sequence length="358" mass="40486">MVMMTKKVNIGGMKVHTYKHTEDFILESGEVLPGFELEYNTMGELKEGVKIVWVCHALTGNADVKEWWNGLFGKGKLYNEKEHFVICANVLGSCYGSTGPLSTNPKTGKPYFHDFPQVTIKDIARSLNLLRESLEIGHIDTLIGASLGGQQALEWSIQCPDLFENLIVVASNAQHSPWGIAFNESQRLALQADPTWYENREDAGQNGLRAARAIAMLSYRHYETYSQTQTDKQEEQLDNYKASSYQRYQGDKLVERFNAYSYWVLSKAMDAHHVGRGRGGLQKALKSIKAKTLIIGISSDVLFPVNEQRLIAEHIPSATYHELESLYGHDGFLVHFEELKECIDHFYYAAERVQLQVG</sequence>
<dbReference type="PIRSF" id="PIRSF000443">
    <property type="entry name" value="Homoser_Ac_trans"/>
    <property type="match status" value="1"/>
</dbReference>
<evidence type="ECO:0000313" key="4">
    <source>
        <dbReference type="EMBL" id="GAA4838432.1"/>
    </source>
</evidence>
<protein>
    <recommendedName>
        <fullName evidence="2">Homoserine O-acetyltransferase</fullName>
        <shortName evidence="2">HAT</shortName>
        <ecNumber evidence="2">2.3.1.31</ecNumber>
    </recommendedName>
    <alternativeName>
        <fullName evidence="2">Homoserine transacetylase</fullName>
        <shortName evidence="2">HTA</shortName>
    </alternativeName>
</protein>
<dbReference type="InterPro" id="IPR008220">
    <property type="entry name" value="HAT_MetX-like"/>
</dbReference>
<dbReference type="Gene3D" id="3.40.50.1820">
    <property type="entry name" value="alpha/beta hydrolase"/>
    <property type="match status" value="1"/>
</dbReference>
<feature type="active site" description="Nucleophile" evidence="2">
    <location>
        <position position="146"/>
    </location>
</feature>
<proteinExistence type="inferred from homology"/>
<comment type="subunit">
    <text evidence="2">Homodimer.</text>
</comment>
<keyword evidence="2" id="KW-0028">Amino-acid biosynthesis</keyword>
<evidence type="ECO:0000313" key="5">
    <source>
        <dbReference type="Proteomes" id="UP001500298"/>
    </source>
</evidence>
<feature type="active site" evidence="2">
    <location>
        <position position="300"/>
    </location>
</feature>
<dbReference type="Proteomes" id="UP001500298">
    <property type="component" value="Unassembled WGS sequence"/>
</dbReference>
<comment type="subcellular location">
    <subcellularLocation>
        <location evidence="2">Cytoplasm</location>
    </subcellularLocation>
</comment>
<name>A0ABP9DCX7_9BACT</name>
<evidence type="ECO:0000256" key="2">
    <source>
        <dbReference type="HAMAP-Rule" id="MF_00296"/>
    </source>
</evidence>
<keyword evidence="1 2" id="KW-0808">Transferase</keyword>
<dbReference type="InterPro" id="IPR000073">
    <property type="entry name" value="AB_hydrolase_1"/>
</dbReference>
<dbReference type="PANTHER" id="PTHR32268">
    <property type="entry name" value="HOMOSERINE O-ACETYLTRANSFERASE"/>
    <property type="match status" value="1"/>
</dbReference>
<comment type="caution">
    <text evidence="4">The sequence shown here is derived from an EMBL/GenBank/DDBJ whole genome shotgun (WGS) entry which is preliminary data.</text>
</comment>
<gene>
    <name evidence="4" type="primary">metX</name>
    <name evidence="2" type="synonym">metXA</name>
    <name evidence="4" type="ORF">GCM10023331_24530</name>
</gene>
<keyword evidence="2" id="KW-0012">Acyltransferase</keyword>
<keyword evidence="2" id="KW-0486">Methionine biosynthesis</keyword>
<keyword evidence="5" id="KW-1185">Reference proteome</keyword>
<dbReference type="EMBL" id="BAABJX010000036">
    <property type="protein sequence ID" value="GAA4838432.1"/>
    <property type="molecule type" value="Genomic_DNA"/>
</dbReference>
<comment type="pathway">
    <text evidence="2">Amino-acid biosynthesis; L-methionine biosynthesis via de novo pathway; O-acetyl-L-homoserine from L-homoserine: step 1/1.</text>
</comment>
<feature type="domain" description="AB hydrolase-1" evidence="3">
    <location>
        <begin position="52"/>
        <end position="335"/>
    </location>
</feature>
<accession>A0ABP9DCX7</accession>
<dbReference type="Pfam" id="PF00561">
    <property type="entry name" value="Abhydrolase_1"/>
    <property type="match status" value="1"/>
</dbReference>
<dbReference type="HAMAP" id="MF_00296">
    <property type="entry name" value="MetX_acyltransf"/>
    <property type="match status" value="1"/>
</dbReference>
<comment type="catalytic activity">
    <reaction evidence="2">
        <text>L-homoserine + acetyl-CoA = O-acetyl-L-homoserine + CoA</text>
        <dbReference type="Rhea" id="RHEA:13701"/>
        <dbReference type="ChEBI" id="CHEBI:57287"/>
        <dbReference type="ChEBI" id="CHEBI:57288"/>
        <dbReference type="ChEBI" id="CHEBI:57476"/>
        <dbReference type="ChEBI" id="CHEBI:57716"/>
        <dbReference type="EC" id="2.3.1.31"/>
    </reaction>
</comment>
<comment type="similarity">
    <text evidence="2">Belongs to the AB hydrolase superfamily. MetX family.</text>
</comment>
<feature type="binding site" evidence="2">
    <location>
        <position position="212"/>
    </location>
    <ligand>
        <name>substrate</name>
    </ligand>
</feature>
<reference evidence="5" key="1">
    <citation type="journal article" date="2019" name="Int. J. Syst. Evol. Microbiol.">
        <title>The Global Catalogue of Microorganisms (GCM) 10K type strain sequencing project: providing services to taxonomists for standard genome sequencing and annotation.</title>
        <authorList>
            <consortium name="The Broad Institute Genomics Platform"/>
            <consortium name="The Broad Institute Genome Sequencing Center for Infectious Disease"/>
            <person name="Wu L."/>
            <person name="Ma J."/>
        </authorList>
    </citation>
    <scope>NUCLEOTIDE SEQUENCE [LARGE SCALE GENOMIC DNA]</scope>
    <source>
        <strain evidence="5">JCM 18326</strain>
    </source>
</reference>
<comment type="caution">
    <text evidence="2">Lacks conserved residue(s) required for the propagation of feature annotation.</text>
</comment>
<dbReference type="InterPro" id="IPR029058">
    <property type="entry name" value="AB_hydrolase_fold"/>
</dbReference>
<dbReference type="NCBIfam" id="TIGR01392">
    <property type="entry name" value="homoserO_Ac_trn"/>
    <property type="match status" value="1"/>
</dbReference>
<feature type="active site" evidence="2">
    <location>
        <position position="329"/>
    </location>
</feature>
<organism evidence="4 5">
    <name type="scientific">Algivirga pacifica</name>
    <dbReference type="NCBI Taxonomy" id="1162670"/>
    <lineage>
        <taxon>Bacteria</taxon>
        <taxon>Pseudomonadati</taxon>
        <taxon>Bacteroidota</taxon>
        <taxon>Cytophagia</taxon>
        <taxon>Cytophagales</taxon>
        <taxon>Flammeovirgaceae</taxon>
        <taxon>Algivirga</taxon>
    </lineage>
</organism>